<keyword evidence="9" id="KW-1185">Reference proteome</keyword>
<organism evidence="8 9">
    <name type="scientific">Jaapia argillacea MUCL 33604</name>
    <dbReference type="NCBI Taxonomy" id="933084"/>
    <lineage>
        <taxon>Eukaryota</taxon>
        <taxon>Fungi</taxon>
        <taxon>Dikarya</taxon>
        <taxon>Basidiomycota</taxon>
        <taxon>Agaricomycotina</taxon>
        <taxon>Agaricomycetes</taxon>
        <taxon>Agaricomycetidae</taxon>
        <taxon>Jaapiales</taxon>
        <taxon>Jaapiaceae</taxon>
        <taxon>Jaapia</taxon>
    </lineage>
</organism>
<evidence type="ECO:0000259" key="7">
    <source>
        <dbReference type="SMART" id="SM00487"/>
    </source>
</evidence>
<dbReference type="InterPro" id="IPR041679">
    <property type="entry name" value="DNA2/NAM7-like_C"/>
</dbReference>
<evidence type="ECO:0000256" key="6">
    <source>
        <dbReference type="ARBA" id="ARBA00048432"/>
    </source>
</evidence>
<dbReference type="Pfam" id="PF13086">
    <property type="entry name" value="AAA_11"/>
    <property type="match status" value="2"/>
</dbReference>
<gene>
    <name evidence="8" type="ORF">JAAARDRAFT_130885</name>
</gene>
<protein>
    <recommendedName>
        <fullName evidence="7">Helicase ATP-binding domain-containing protein</fullName>
    </recommendedName>
</protein>
<evidence type="ECO:0000256" key="2">
    <source>
        <dbReference type="ARBA" id="ARBA00022741"/>
    </source>
</evidence>
<dbReference type="AlphaFoldDB" id="A0A067PQK2"/>
<dbReference type="HOGENOM" id="CLU_010083_1_0_1"/>
<accession>A0A067PQK2</accession>
<dbReference type="Pfam" id="PF13087">
    <property type="entry name" value="AAA_12"/>
    <property type="match status" value="1"/>
</dbReference>
<dbReference type="InterPro" id="IPR050534">
    <property type="entry name" value="Coronavir_polyprotein_1ab"/>
</dbReference>
<dbReference type="GO" id="GO:0043139">
    <property type="term" value="F:5'-3' DNA helicase activity"/>
    <property type="evidence" value="ECO:0007669"/>
    <property type="project" value="TreeGrafter"/>
</dbReference>
<evidence type="ECO:0000313" key="8">
    <source>
        <dbReference type="EMBL" id="KDQ57098.1"/>
    </source>
</evidence>
<keyword evidence="5" id="KW-0067">ATP-binding</keyword>
<dbReference type="InterPro" id="IPR041677">
    <property type="entry name" value="DNA2/NAM7_AAA_11"/>
</dbReference>
<evidence type="ECO:0000256" key="1">
    <source>
        <dbReference type="ARBA" id="ARBA00007913"/>
    </source>
</evidence>
<dbReference type="InterPro" id="IPR027417">
    <property type="entry name" value="P-loop_NTPase"/>
</dbReference>
<dbReference type="InterPro" id="IPR014001">
    <property type="entry name" value="Helicase_ATP-bd"/>
</dbReference>
<dbReference type="Gene3D" id="3.40.50.300">
    <property type="entry name" value="P-loop containing nucleotide triphosphate hydrolases"/>
    <property type="match status" value="2"/>
</dbReference>
<dbReference type="GO" id="GO:0016787">
    <property type="term" value="F:hydrolase activity"/>
    <property type="evidence" value="ECO:0007669"/>
    <property type="project" value="UniProtKB-KW"/>
</dbReference>
<comment type="catalytic activity">
    <reaction evidence="6">
        <text>ATP + H2O = ADP + phosphate + H(+)</text>
        <dbReference type="Rhea" id="RHEA:13065"/>
        <dbReference type="ChEBI" id="CHEBI:15377"/>
        <dbReference type="ChEBI" id="CHEBI:15378"/>
        <dbReference type="ChEBI" id="CHEBI:30616"/>
        <dbReference type="ChEBI" id="CHEBI:43474"/>
        <dbReference type="ChEBI" id="CHEBI:456216"/>
        <dbReference type="EC" id="3.6.4.12"/>
    </reaction>
    <physiologicalReaction direction="left-to-right" evidence="6">
        <dbReference type="Rhea" id="RHEA:13066"/>
    </physiologicalReaction>
</comment>
<comment type="similarity">
    <text evidence="1">Belongs to the DNA2/NAM7 helicase family.</text>
</comment>
<sequence>MSHPRWGSDIQSVVSELTHSVNNIQASGNTMVVTAERYQNRLRVSGADQHVRIKVEGPEGPFTVTGQATSITGRVARITPSIPLEGKEIISISTVGQDDSTHAEASQVTTTLAALSSQDQIQKNPWLQFIYYPNQSINFPPSRKSSQYISYQTSQKSHLSLNSSQTHAVNTMLSNTDNSRITIIQGPPGTGKTSVIAAFTSSALASGRSGIWLVAQSNVAVKNIAEKLVSTDFHDWKLLVSKDFHFDWHEHLYTKIANNIIRSDDFIKPYATMRALLNNCHVVLSTINMLLNPQVLKNIIKHIPISILVVDEASQITLGTYTPIFTKFGGRLQKVCFIGDDKQLPPHSQDSREDPLSIFEVPHLRSSAKLLDTQYRMPPQVGDFISKAVYEGQLNSNPQHPIVNTTSCYFIDVVNGQEMANGDGWMNIEECNTVLQIAHKLQSEDKKYRIITPYSAQRSELENGLKTKNMEWNDKCFTVDSFQGLFSTFAT</sequence>
<name>A0A067PQK2_9AGAM</name>
<keyword evidence="2" id="KW-0547">Nucleotide-binding</keyword>
<dbReference type="SMART" id="SM00487">
    <property type="entry name" value="DEXDc"/>
    <property type="match status" value="1"/>
</dbReference>
<dbReference type="STRING" id="933084.A0A067PQK2"/>
<evidence type="ECO:0000313" key="9">
    <source>
        <dbReference type="Proteomes" id="UP000027265"/>
    </source>
</evidence>
<dbReference type="OrthoDB" id="6513042at2759"/>
<dbReference type="GO" id="GO:0005524">
    <property type="term" value="F:ATP binding"/>
    <property type="evidence" value="ECO:0007669"/>
    <property type="project" value="UniProtKB-KW"/>
</dbReference>
<evidence type="ECO:0000256" key="3">
    <source>
        <dbReference type="ARBA" id="ARBA00022801"/>
    </source>
</evidence>
<dbReference type="InParanoid" id="A0A067PQK2"/>
<dbReference type="Proteomes" id="UP000027265">
    <property type="component" value="Unassembled WGS sequence"/>
</dbReference>
<dbReference type="SUPFAM" id="SSF52540">
    <property type="entry name" value="P-loop containing nucleoside triphosphate hydrolases"/>
    <property type="match status" value="1"/>
</dbReference>
<feature type="domain" description="Helicase ATP-binding" evidence="7">
    <location>
        <begin position="157"/>
        <end position="414"/>
    </location>
</feature>
<keyword evidence="4" id="KW-0347">Helicase</keyword>
<keyword evidence="3" id="KW-0378">Hydrolase</keyword>
<proteinExistence type="inferred from homology"/>
<dbReference type="EMBL" id="KL197720">
    <property type="protein sequence ID" value="KDQ57098.1"/>
    <property type="molecule type" value="Genomic_DNA"/>
</dbReference>
<reference evidence="9" key="1">
    <citation type="journal article" date="2014" name="Proc. Natl. Acad. Sci. U.S.A.">
        <title>Extensive sampling of basidiomycete genomes demonstrates inadequacy of the white-rot/brown-rot paradigm for wood decay fungi.</title>
        <authorList>
            <person name="Riley R."/>
            <person name="Salamov A.A."/>
            <person name="Brown D.W."/>
            <person name="Nagy L.G."/>
            <person name="Floudas D."/>
            <person name="Held B.W."/>
            <person name="Levasseur A."/>
            <person name="Lombard V."/>
            <person name="Morin E."/>
            <person name="Otillar R."/>
            <person name="Lindquist E.A."/>
            <person name="Sun H."/>
            <person name="LaButti K.M."/>
            <person name="Schmutz J."/>
            <person name="Jabbour D."/>
            <person name="Luo H."/>
            <person name="Baker S.E."/>
            <person name="Pisabarro A.G."/>
            <person name="Walton J.D."/>
            <person name="Blanchette R.A."/>
            <person name="Henrissat B."/>
            <person name="Martin F."/>
            <person name="Cullen D."/>
            <person name="Hibbett D.S."/>
            <person name="Grigoriev I.V."/>
        </authorList>
    </citation>
    <scope>NUCLEOTIDE SEQUENCE [LARGE SCALE GENOMIC DNA]</scope>
    <source>
        <strain evidence="9">MUCL 33604</strain>
    </source>
</reference>
<evidence type="ECO:0000256" key="5">
    <source>
        <dbReference type="ARBA" id="ARBA00022840"/>
    </source>
</evidence>
<evidence type="ECO:0000256" key="4">
    <source>
        <dbReference type="ARBA" id="ARBA00022806"/>
    </source>
</evidence>
<dbReference type="PANTHER" id="PTHR43788">
    <property type="entry name" value="DNA2/NAM7 HELICASE FAMILY MEMBER"/>
    <property type="match status" value="1"/>
</dbReference>
<dbReference type="PANTHER" id="PTHR43788:SF8">
    <property type="entry name" value="DNA-BINDING PROTEIN SMUBP-2"/>
    <property type="match status" value="1"/>
</dbReference>